<keyword evidence="4 6" id="KW-1133">Transmembrane helix</keyword>
<dbReference type="InterPro" id="IPR011701">
    <property type="entry name" value="MFS"/>
</dbReference>
<dbReference type="Pfam" id="PF07690">
    <property type="entry name" value="MFS_1"/>
    <property type="match status" value="2"/>
</dbReference>
<evidence type="ECO:0000256" key="6">
    <source>
        <dbReference type="SAM" id="Phobius"/>
    </source>
</evidence>
<feature type="transmembrane region" description="Helical" evidence="6">
    <location>
        <begin position="276"/>
        <end position="294"/>
    </location>
</feature>
<dbReference type="GO" id="GO:0016020">
    <property type="term" value="C:membrane"/>
    <property type="evidence" value="ECO:0007669"/>
    <property type="project" value="UniProtKB-SubCell"/>
</dbReference>
<feature type="transmembrane region" description="Helical" evidence="6">
    <location>
        <begin position="300"/>
        <end position="322"/>
    </location>
</feature>
<feature type="transmembrane region" description="Helical" evidence="6">
    <location>
        <begin position="363"/>
        <end position="383"/>
    </location>
</feature>
<comment type="subcellular location">
    <subcellularLocation>
        <location evidence="1">Membrane</location>
        <topology evidence="1">Multi-pass membrane protein</topology>
    </subcellularLocation>
</comment>
<gene>
    <name evidence="8" type="ORF">A3C25_05170</name>
</gene>
<dbReference type="InterPro" id="IPR001958">
    <property type="entry name" value="Tet-R_TetA/multi-R_MdtG-like"/>
</dbReference>
<dbReference type="PROSITE" id="PS00216">
    <property type="entry name" value="SUGAR_TRANSPORT_1"/>
    <property type="match status" value="1"/>
</dbReference>
<feature type="transmembrane region" description="Helical" evidence="6">
    <location>
        <begin position="44"/>
        <end position="61"/>
    </location>
</feature>
<feature type="transmembrane region" description="Helical" evidence="6">
    <location>
        <begin position="130"/>
        <end position="153"/>
    </location>
</feature>
<accession>A0A1F7GZ91</accession>
<feature type="transmembrane region" description="Helical" evidence="6">
    <location>
        <begin position="98"/>
        <end position="118"/>
    </location>
</feature>
<feature type="transmembrane region" description="Helical" evidence="6">
    <location>
        <begin position="7"/>
        <end position="32"/>
    </location>
</feature>
<evidence type="ECO:0000256" key="4">
    <source>
        <dbReference type="ARBA" id="ARBA00022989"/>
    </source>
</evidence>
<keyword evidence="3 6" id="KW-0812">Transmembrane</keyword>
<dbReference type="InterPro" id="IPR005829">
    <property type="entry name" value="Sugar_transporter_CS"/>
</dbReference>
<dbReference type="Gene3D" id="1.20.1250.20">
    <property type="entry name" value="MFS general substrate transporter like domains"/>
    <property type="match status" value="1"/>
</dbReference>
<name>A0A1F7GZ91_9BACT</name>
<evidence type="ECO:0000256" key="3">
    <source>
        <dbReference type="ARBA" id="ARBA00022692"/>
    </source>
</evidence>
<sequence length="393" mass="42890">MFRQNRNLLIIALIAVVNALGYGIIIPVLYSYSLKYGLSDFQNGLLFSLFSICQFISTPIIGRMSDKYGRRPLLIISILGTAISFFIMAFAPSAIFLFLARALDGITAGNIPVASAIISDTTSQEQRTRGFGIIGASFGFGFIFGPAISALTVSRSASLPFIIAGTISLIAVLLTFIFLPETNKHIGEVKRSSLFNFKKLFQAMFDENVGVTLLITLFNAISFSLMIFAYQPFSLKILHLSANQISLLFTMFGVIGLFAQLLLVHKLVSLLGLKRLFSLALFTISVVFLSIFFIRSLLLFVLSSIFLGLSNSSIQTLIPTILSRETDAKSQGSILGLSTSYMSIGQILGPIVGGLIATFAIPYPFLAASFFSVICFFLSFHVLKRGVKKESAF</sequence>
<evidence type="ECO:0000256" key="1">
    <source>
        <dbReference type="ARBA" id="ARBA00004141"/>
    </source>
</evidence>
<comment type="caution">
    <text evidence="8">The sequence shown here is derived from an EMBL/GenBank/DDBJ whole genome shotgun (WGS) entry which is preliminary data.</text>
</comment>
<evidence type="ECO:0000259" key="7">
    <source>
        <dbReference type="PROSITE" id="PS50850"/>
    </source>
</evidence>
<dbReference type="PRINTS" id="PR01035">
    <property type="entry name" value="TCRTETA"/>
</dbReference>
<dbReference type="Proteomes" id="UP000177913">
    <property type="component" value="Unassembled WGS sequence"/>
</dbReference>
<evidence type="ECO:0000313" key="9">
    <source>
        <dbReference type="Proteomes" id="UP000177913"/>
    </source>
</evidence>
<dbReference type="PANTHER" id="PTHR24002:SF3">
    <property type="entry name" value="SOLUTE CARRIER FAMILY 22 MEMBER 18"/>
    <property type="match status" value="1"/>
</dbReference>
<proteinExistence type="inferred from homology"/>
<organism evidence="8 9">
    <name type="scientific">Candidatus Roizmanbacteria bacterium RIFCSPHIGHO2_02_FULL_38_11</name>
    <dbReference type="NCBI Taxonomy" id="1802039"/>
    <lineage>
        <taxon>Bacteria</taxon>
        <taxon>Candidatus Roizmaniibacteriota</taxon>
    </lineage>
</organism>
<dbReference type="GO" id="GO:0022857">
    <property type="term" value="F:transmembrane transporter activity"/>
    <property type="evidence" value="ECO:0007669"/>
    <property type="project" value="InterPro"/>
</dbReference>
<dbReference type="SUPFAM" id="SSF103473">
    <property type="entry name" value="MFS general substrate transporter"/>
    <property type="match status" value="1"/>
</dbReference>
<feature type="transmembrane region" description="Helical" evidence="6">
    <location>
        <begin position="245"/>
        <end position="264"/>
    </location>
</feature>
<dbReference type="InterPro" id="IPR020846">
    <property type="entry name" value="MFS_dom"/>
</dbReference>
<feature type="transmembrane region" description="Helical" evidence="6">
    <location>
        <begin position="73"/>
        <end position="92"/>
    </location>
</feature>
<evidence type="ECO:0000256" key="5">
    <source>
        <dbReference type="ARBA" id="ARBA00023136"/>
    </source>
</evidence>
<keyword evidence="5 6" id="KW-0472">Membrane</keyword>
<dbReference type="EMBL" id="MFZO01000039">
    <property type="protein sequence ID" value="OGK24074.1"/>
    <property type="molecule type" value="Genomic_DNA"/>
</dbReference>
<evidence type="ECO:0000313" key="8">
    <source>
        <dbReference type="EMBL" id="OGK24074.1"/>
    </source>
</evidence>
<evidence type="ECO:0000256" key="2">
    <source>
        <dbReference type="ARBA" id="ARBA00007520"/>
    </source>
</evidence>
<dbReference type="InterPro" id="IPR036259">
    <property type="entry name" value="MFS_trans_sf"/>
</dbReference>
<feature type="transmembrane region" description="Helical" evidence="6">
    <location>
        <begin position="334"/>
        <end position="357"/>
    </location>
</feature>
<comment type="similarity">
    <text evidence="2">Belongs to the major facilitator superfamily. TCR/Tet family.</text>
</comment>
<feature type="domain" description="Major facilitator superfamily (MFS) profile" evidence="7">
    <location>
        <begin position="7"/>
        <end position="387"/>
    </location>
</feature>
<dbReference type="CDD" id="cd17330">
    <property type="entry name" value="MFS_SLC46_TetA_like"/>
    <property type="match status" value="1"/>
</dbReference>
<feature type="transmembrane region" description="Helical" evidence="6">
    <location>
        <begin position="159"/>
        <end position="179"/>
    </location>
</feature>
<dbReference type="PANTHER" id="PTHR24002">
    <property type="entry name" value="SOLUTE CARRIER FAMILY 22 MEMBER 18"/>
    <property type="match status" value="1"/>
</dbReference>
<feature type="transmembrane region" description="Helical" evidence="6">
    <location>
        <begin position="209"/>
        <end position="233"/>
    </location>
</feature>
<dbReference type="PROSITE" id="PS50850">
    <property type="entry name" value="MFS"/>
    <property type="match status" value="1"/>
</dbReference>
<dbReference type="AlphaFoldDB" id="A0A1F7GZ91"/>
<protein>
    <recommendedName>
        <fullName evidence="7">Major facilitator superfamily (MFS) profile domain-containing protein</fullName>
    </recommendedName>
</protein>
<reference evidence="8 9" key="1">
    <citation type="journal article" date="2016" name="Nat. Commun.">
        <title>Thousands of microbial genomes shed light on interconnected biogeochemical processes in an aquifer system.</title>
        <authorList>
            <person name="Anantharaman K."/>
            <person name="Brown C.T."/>
            <person name="Hug L.A."/>
            <person name="Sharon I."/>
            <person name="Castelle C.J."/>
            <person name="Probst A.J."/>
            <person name="Thomas B.C."/>
            <person name="Singh A."/>
            <person name="Wilkins M.J."/>
            <person name="Karaoz U."/>
            <person name="Brodie E.L."/>
            <person name="Williams K.H."/>
            <person name="Hubbard S.S."/>
            <person name="Banfield J.F."/>
        </authorList>
    </citation>
    <scope>NUCLEOTIDE SEQUENCE [LARGE SCALE GENOMIC DNA]</scope>
</reference>